<feature type="region of interest" description="Disordered" evidence="1">
    <location>
        <begin position="357"/>
        <end position="389"/>
    </location>
</feature>
<feature type="compositionally biased region" description="Basic residues" evidence="1">
    <location>
        <begin position="533"/>
        <end position="542"/>
    </location>
</feature>
<evidence type="ECO:0000313" key="3">
    <source>
        <dbReference type="Proteomes" id="UP000663840"/>
    </source>
</evidence>
<dbReference type="Proteomes" id="UP000663840">
    <property type="component" value="Unassembled WGS sequence"/>
</dbReference>
<dbReference type="GO" id="GO:0005634">
    <property type="term" value="C:nucleus"/>
    <property type="evidence" value="ECO:0007669"/>
    <property type="project" value="TreeGrafter"/>
</dbReference>
<sequence>MPMYADLLEAGKSPALDFVLPYDQPEVRKDPEERLNEIEQLAEDLYGDGEKAPSSQLRVYTLEEYAPVLQGRLGKRKRELDTVEEADEREDLDDDKLRPDALLLHGEPISKLSTEKIFEYVATYCDSPPTSLEWIDDRTTVIVFESPTAAKSAFPNLATRSADEPEPESQSETLVPAHPVPKKMWPPEAQLDHNLSRGTALSGIMRIRWARFGDRKLKGARKRSEWYTQQRTKRSRPGGAGGDDLDAELDEMKRRREAGDEEWEAERTAALDRELDALAARKDGDEENMEVESASRLQSRLGPRKNLEGDGYLGEMLYEDLIEHDGVDAQSLHALASDMFDMTPKQERDLAHAYTHHTHTKYDSATPPLSPSTTISSLPTEEHDSLDEPELLISREDVKRGKQPEAPTLEEIQLEEYVQDDSDWYGMEYALEQSRYDHPGLASVWPPSAGESSTSDAAFIAMYDGYIYPEDVTYWYEHWCKWHRALAREEKRRRDRAASDAKHTRAYNHATYVRWAQSQHKKARVGSKPMTTTRHRSSTCLF</sequence>
<dbReference type="GO" id="GO:0000340">
    <property type="term" value="F:RNA 7-methylguanosine cap binding"/>
    <property type="evidence" value="ECO:0007669"/>
    <property type="project" value="InterPro"/>
</dbReference>
<dbReference type="GO" id="GO:0003729">
    <property type="term" value="F:mRNA binding"/>
    <property type="evidence" value="ECO:0007669"/>
    <property type="project" value="InterPro"/>
</dbReference>
<dbReference type="InterPro" id="IPR019416">
    <property type="entry name" value="NCBP3"/>
</dbReference>
<dbReference type="AlphaFoldDB" id="A0A8H3AZK4"/>
<gene>
    <name evidence="2" type="ORF">RDB_LOCUS82822</name>
</gene>
<accession>A0A8H3AZK4</accession>
<feature type="region of interest" description="Disordered" evidence="1">
    <location>
        <begin position="523"/>
        <end position="542"/>
    </location>
</feature>
<proteinExistence type="predicted"/>
<dbReference type="PANTHER" id="PTHR16291">
    <property type="entry name" value="NUCLEAR CAP-BINDING PROTEIN SUBUNIT 3"/>
    <property type="match status" value="1"/>
</dbReference>
<reference evidence="2" key="1">
    <citation type="submission" date="2021-01" db="EMBL/GenBank/DDBJ databases">
        <authorList>
            <person name="Kaushik A."/>
        </authorList>
    </citation>
    <scope>NUCLEOTIDE SEQUENCE</scope>
    <source>
        <strain evidence="2">AG1-1A</strain>
    </source>
</reference>
<dbReference type="PANTHER" id="PTHR16291:SF0">
    <property type="entry name" value="NUCLEAR CAP-BINDING PROTEIN SUBUNIT 3"/>
    <property type="match status" value="1"/>
</dbReference>
<feature type="region of interest" description="Disordered" evidence="1">
    <location>
        <begin position="221"/>
        <end position="246"/>
    </location>
</feature>
<name>A0A8H3AZK4_9AGAM</name>
<dbReference type="Pfam" id="PF10309">
    <property type="entry name" value="NCBP3"/>
    <property type="match status" value="1"/>
</dbReference>
<protein>
    <submittedName>
        <fullName evidence="2">Uncharacterized protein</fullName>
    </submittedName>
</protein>
<dbReference type="EMBL" id="CAJMWR010002401">
    <property type="protein sequence ID" value="CAE6444303.1"/>
    <property type="molecule type" value="Genomic_DNA"/>
</dbReference>
<evidence type="ECO:0000256" key="1">
    <source>
        <dbReference type="SAM" id="MobiDB-lite"/>
    </source>
</evidence>
<evidence type="ECO:0000313" key="2">
    <source>
        <dbReference type="EMBL" id="CAE6444303.1"/>
    </source>
</evidence>
<feature type="region of interest" description="Disordered" evidence="1">
    <location>
        <begin position="159"/>
        <end position="180"/>
    </location>
</feature>
<organism evidence="2 3">
    <name type="scientific">Rhizoctonia solani</name>
    <dbReference type="NCBI Taxonomy" id="456999"/>
    <lineage>
        <taxon>Eukaryota</taxon>
        <taxon>Fungi</taxon>
        <taxon>Dikarya</taxon>
        <taxon>Basidiomycota</taxon>
        <taxon>Agaricomycotina</taxon>
        <taxon>Agaricomycetes</taxon>
        <taxon>Cantharellales</taxon>
        <taxon>Ceratobasidiaceae</taxon>
        <taxon>Rhizoctonia</taxon>
    </lineage>
</organism>
<comment type="caution">
    <text evidence="2">The sequence shown here is derived from an EMBL/GenBank/DDBJ whole genome shotgun (WGS) entry which is preliminary data.</text>
</comment>